<sequence>MDEHRQQVVARVPFAYRFSGLADFQYVAHDARPPEERMPPARGPYGADMAPLMTVPSAFATVDVPLDYGFRSFFAGDPEDYKLGMGQGRGTGRQAPHVVNFYNLATPVAVTQGPSGTAEAAMIIEKRLLVRELLAVLAERPVWALPLLAARASPAAAADVEVLKRVAYVFRNGPWKGLWVRRGYDPRLDPAARRWQVMELPVPIVWRQRVEAQQHARSGDAGASGSAAAAGPGLSNGQAQPPPSPADAYRFACLPAEPVAQLQVGDLEDAGVQAALRLPPRAAPCDARTGWCTQEAWQHIYARLCARYWELAEYGPQAAAAMPNGQRGAHEEGPTAMAVDDSAPSRAGQGTDSPSPAAPFDADGTRTAGLEGAAAAEQGGEPPGQEEAEGNPAAEGTGDTLEPVLLGVLRTCLEGAPAAGAAAGALAEALDEFEIFGEADEGGSEGGGPGTADQDWGTVDGYGAEDGDEEAESDDEESEDEEEVEVDGEESG</sequence>
<dbReference type="PANTHER" id="PTHR13230">
    <property type="entry name" value="GENERAL TRANSCRIPTION FACTOR IIIC, POLYPEPTIDE 5"/>
    <property type="match status" value="1"/>
</dbReference>
<evidence type="ECO:0000313" key="3">
    <source>
        <dbReference type="EMBL" id="KAK9835424.1"/>
    </source>
</evidence>
<dbReference type="GO" id="GO:0001002">
    <property type="term" value="F:RNA polymerase III type 1 promoter sequence-specific DNA binding"/>
    <property type="evidence" value="ECO:0007669"/>
    <property type="project" value="TreeGrafter"/>
</dbReference>
<protein>
    <recommendedName>
        <fullName evidence="2">Transcription factor IIIC subunit 5 HTH domain-containing protein</fullName>
    </recommendedName>
</protein>
<feature type="region of interest" description="Disordered" evidence="1">
    <location>
        <begin position="215"/>
        <end position="247"/>
    </location>
</feature>
<feature type="domain" description="Transcription factor IIIC subunit 5 HTH" evidence="2">
    <location>
        <begin position="54"/>
        <end position="198"/>
    </location>
</feature>
<feature type="compositionally biased region" description="Low complexity" evidence="1">
    <location>
        <begin position="368"/>
        <end position="383"/>
    </location>
</feature>
<keyword evidence="4" id="KW-1185">Reference proteome</keyword>
<dbReference type="EMBL" id="JALJOU010000028">
    <property type="protein sequence ID" value="KAK9835424.1"/>
    <property type="molecule type" value="Genomic_DNA"/>
</dbReference>
<evidence type="ECO:0000256" key="1">
    <source>
        <dbReference type="SAM" id="MobiDB-lite"/>
    </source>
</evidence>
<dbReference type="GO" id="GO:0006384">
    <property type="term" value="P:transcription initiation at RNA polymerase III promoter"/>
    <property type="evidence" value="ECO:0007669"/>
    <property type="project" value="InterPro"/>
</dbReference>
<dbReference type="AlphaFoldDB" id="A0AAW1RNN7"/>
<dbReference type="InterPro" id="IPR040454">
    <property type="entry name" value="TF_IIIC_Tfc1/Sfc1"/>
</dbReference>
<evidence type="ECO:0000259" key="2">
    <source>
        <dbReference type="Pfam" id="PF09734"/>
    </source>
</evidence>
<name>A0AAW1RNN7_9CHLO</name>
<dbReference type="PANTHER" id="PTHR13230:SF5">
    <property type="entry name" value="GENERAL TRANSCRIPTION FACTOR 3C POLYPEPTIDE 5"/>
    <property type="match status" value="1"/>
</dbReference>
<feature type="region of interest" description="Disordered" evidence="1">
    <location>
        <begin position="321"/>
        <end position="399"/>
    </location>
</feature>
<feature type="compositionally biased region" description="Acidic residues" evidence="1">
    <location>
        <begin position="463"/>
        <end position="492"/>
    </location>
</feature>
<dbReference type="GO" id="GO:0001003">
    <property type="term" value="F:RNA polymerase III type 2 promoter sequence-specific DNA binding"/>
    <property type="evidence" value="ECO:0007669"/>
    <property type="project" value="TreeGrafter"/>
</dbReference>
<dbReference type="Pfam" id="PF09734">
    <property type="entry name" value="Tau95"/>
    <property type="match status" value="1"/>
</dbReference>
<dbReference type="Proteomes" id="UP001445335">
    <property type="component" value="Unassembled WGS sequence"/>
</dbReference>
<gene>
    <name evidence="3" type="ORF">WJX81_008652</name>
</gene>
<comment type="caution">
    <text evidence="3">The sequence shown here is derived from an EMBL/GenBank/DDBJ whole genome shotgun (WGS) entry which is preliminary data.</text>
</comment>
<dbReference type="InterPro" id="IPR019136">
    <property type="entry name" value="TF_IIIC_su-5_HTH"/>
</dbReference>
<feature type="compositionally biased region" description="Low complexity" evidence="1">
    <location>
        <begin position="219"/>
        <end position="237"/>
    </location>
</feature>
<feature type="region of interest" description="Disordered" evidence="1">
    <location>
        <begin position="436"/>
        <end position="492"/>
    </location>
</feature>
<accession>A0AAW1RNN7</accession>
<reference evidence="3 4" key="1">
    <citation type="journal article" date="2024" name="Nat. Commun.">
        <title>Phylogenomics reveals the evolutionary origins of lichenization in chlorophyte algae.</title>
        <authorList>
            <person name="Puginier C."/>
            <person name="Libourel C."/>
            <person name="Otte J."/>
            <person name="Skaloud P."/>
            <person name="Haon M."/>
            <person name="Grisel S."/>
            <person name="Petersen M."/>
            <person name="Berrin J.G."/>
            <person name="Delaux P.M."/>
            <person name="Dal Grande F."/>
            <person name="Keller J."/>
        </authorList>
    </citation>
    <scope>NUCLEOTIDE SEQUENCE [LARGE SCALE GENOMIC DNA]</scope>
    <source>
        <strain evidence="3 4">SAG 245.80</strain>
    </source>
</reference>
<organism evidence="3 4">
    <name type="scientific">Elliptochloris bilobata</name>
    <dbReference type="NCBI Taxonomy" id="381761"/>
    <lineage>
        <taxon>Eukaryota</taxon>
        <taxon>Viridiplantae</taxon>
        <taxon>Chlorophyta</taxon>
        <taxon>core chlorophytes</taxon>
        <taxon>Trebouxiophyceae</taxon>
        <taxon>Trebouxiophyceae incertae sedis</taxon>
        <taxon>Elliptochloris clade</taxon>
        <taxon>Elliptochloris</taxon>
    </lineage>
</organism>
<evidence type="ECO:0000313" key="4">
    <source>
        <dbReference type="Proteomes" id="UP001445335"/>
    </source>
</evidence>
<dbReference type="GO" id="GO:0000127">
    <property type="term" value="C:transcription factor TFIIIC complex"/>
    <property type="evidence" value="ECO:0007669"/>
    <property type="project" value="InterPro"/>
</dbReference>
<proteinExistence type="predicted"/>